<sequence length="40" mass="4437">MLTISLSPEYGFNPSPGLDVCNYFPFPGYGELYNVNTGFD</sequence>
<reference evidence="1" key="1">
    <citation type="submission" date="2014-09" db="EMBL/GenBank/DDBJ databases">
        <authorList>
            <person name="Magalhaes I.L.F."/>
            <person name="Oliveira U."/>
            <person name="Santos F.R."/>
            <person name="Vidigal T.H.D.A."/>
            <person name="Brescovit A.D."/>
            <person name="Santos A.J."/>
        </authorList>
    </citation>
    <scope>NUCLEOTIDE SEQUENCE</scope>
    <source>
        <tissue evidence="1">Shoot tissue taken approximately 20 cm above the soil surface</tissue>
    </source>
</reference>
<accession>A0A0A8ZF79</accession>
<name>A0A0A8ZF79_ARUDO</name>
<protein>
    <submittedName>
        <fullName evidence="1">Uncharacterized protein</fullName>
    </submittedName>
</protein>
<reference evidence="1" key="2">
    <citation type="journal article" date="2015" name="Data Brief">
        <title>Shoot transcriptome of the giant reed, Arundo donax.</title>
        <authorList>
            <person name="Barrero R.A."/>
            <person name="Guerrero F.D."/>
            <person name="Moolhuijzen P."/>
            <person name="Goolsby J.A."/>
            <person name="Tidwell J."/>
            <person name="Bellgard S.E."/>
            <person name="Bellgard M.I."/>
        </authorList>
    </citation>
    <scope>NUCLEOTIDE SEQUENCE</scope>
    <source>
        <tissue evidence="1">Shoot tissue taken approximately 20 cm above the soil surface</tissue>
    </source>
</reference>
<dbReference type="AlphaFoldDB" id="A0A0A8ZF79"/>
<evidence type="ECO:0000313" key="1">
    <source>
        <dbReference type="EMBL" id="JAD38034.1"/>
    </source>
</evidence>
<dbReference type="EMBL" id="GBRH01259861">
    <property type="protein sequence ID" value="JAD38034.1"/>
    <property type="molecule type" value="Transcribed_RNA"/>
</dbReference>
<proteinExistence type="predicted"/>
<organism evidence="1">
    <name type="scientific">Arundo donax</name>
    <name type="common">Giant reed</name>
    <name type="synonym">Donax arundinaceus</name>
    <dbReference type="NCBI Taxonomy" id="35708"/>
    <lineage>
        <taxon>Eukaryota</taxon>
        <taxon>Viridiplantae</taxon>
        <taxon>Streptophyta</taxon>
        <taxon>Embryophyta</taxon>
        <taxon>Tracheophyta</taxon>
        <taxon>Spermatophyta</taxon>
        <taxon>Magnoliopsida</taxon>
        <taxon>Liliopsida</taxon>
        <taxon>Poales</taxon>
        <taxon>Poaceae</taxon>
        <taxon>PACMAD clade</taxon>
        <taxon>Arundinoideae</taxon>
        <taxon>Arundineae</taxon>
        <taxon>Arundo</taxon>
    </lineage>
</organism>